<sequence length="335" mass="35536">MYDVITIGTATRDIFFGTHDVKRLKDARHLKSLGFVRGEAVCLPLGGKTEADEFYATTGGGAVNAAVTFARQGFKTAALVKIGNDESGRAIRERFRAEGIASLAVTHPTEPTGHSVILLAGGDRSILTYRGAAEELRERDMRPAHLKAKWAYIAPSNIPFAVMRAAATVLKQGGTRIALNPSRAYLELGAEKLKPLLNKADVVFVNEEEASLLTGIPYGKGKAIFRALDEMVRGIVVMTRGRAGAALSDGSFVYRTGIYADSGAVDRTGAGDAFGAGFVAGLMAAEDVTHALKLASANAAAVVAHIGASEGALRAREFPGRRFTYLDLDIEPLLS</sequence>
<evidence type="ECO:0000256" key="1">
    <source>
        <dbReference type="ARBA" id="ARBA00022679"/>
    </source>
</evidence>
<feature type="domain" description="Carbohydrate kinase PfkB" evidence="3">
    <location>
        <begin position="50"/>
        <end position="310"/>
    </location>
</feature>
<dbReference type="InterPro" id="IPR002139">
    <property type="entry name" value="Ribo/fructo_kinase"/>
</dbReference>
<dbReference type="AlphaFoldDB" id="A0A1F6BME1"/>
<dbReference type="Proteomes" id="UP000176273">
    <property type="component" value="Unassembled WGS sequence"/>
</dbReference>
<organism evidence="4 5">
    <name type="scientific">Candidatus Jorgensenbacteria bacterium GWA1_54_12</name>
    <dbReference type="NCBI Taxonomy" id="1798468"/>
    <lineage>
        <taxon>Bacteria</taxon>
        <taxon>Candidatus Joergenseniibacteriota</taxon>
    </lineage>
</organism>
<dbReference type="InterPro" id="IPR029056">
    <property type="entry name" value="Ribokinase-like"/>
</dbReference>
<keyword evidence="2" id="KW-0418">Kinase</keyword>
<dbReference type="PANTHER" id="PTHR10584:SF166">
    <property type="entry name" value="RIBOKINASE"/>
    <property type="match status" value="1"/>
</dbReference>
<evidence type="ECO:0000259" key="3">
    <source>
        <dbReference type="Pfam" id="PF00294"/>
    </source>
</evidence>
<dbReference type="GO" id="GO:0016301">
    <property type="term" value="F:kinase activity"/>
    <property type="evidence" value="ECO:0007669"/>
    <property type="project" value="UniProtKB-KW"/>
</dbReference>
<dbReference type="PANTHER" id="PTHR10584">
    <property type="entry name" value="SUGAR KINASE"/>
    <property type="match status" value="1"/>
</dbReference>
<evidence type="ECO:0000313" key="5">
    <source>
        <dbReference type="Proteomes" id="UP000176273"/>
    </source>
</evidence>
<dbReference type="Pfam" id="PF00294">
    <property type="entry name" value="PfkB"/>
    <property type="match status" value="1"/>
</dbReference>
<evidence type="ECO:0000313" key="4">
    <source>
        <dbReference type="EMBL" id="OGG37717.1"/>
    </source>
</evidence>
<dbReference type="PRINTS" id="PR00990">
    <property type="entry name" value="RIBOKINASE"/>
</dbReference>
<dbReference type="Gene3D" id="3.40.1190.20">
    <property type="match status" value="1"/>
</dbReference>
<protein>
    <recommendedName>
        <fullName evidence="3">Carbohydrate kinase PfkB domain-containing protein</fullName>
    </recommendedName>
</protein>
<reference evidence="4 5" key="1">
    <citation type="journal article" date="2016" name="Nat. Commun.">
        <title>Thousands of microbial genomes shed light on interconnected biogeochemical processes in an aquifer system.</title>
        <authorList>
            <person name="Anantharaman K."/>
            <person name="Brown C.T."/>
            <person name="Hug L.A."/>
            <person name="Sharon I."/>
            <person name="Castelle C.J."/>
            <person name="Probst A.J."/>
            <person name="Thomas B.C."/>
            <person name="Singh A."/>
            <person name="Wilkins M.J."/>
            <person name="Karaoz U."/>
            <person name="Brodie E.L."/>
            <person name="Williams K.H."/>
            <person name="Hubbard S.S."/>
            <person name="Banfield J.F."/>
        </authorList>
    </citation>
    <scope>NUCLEOTIDE SEQUENCE [LARGE SCALE GENOMIC DNA]</scope>
</reference>
<proteinExistence type="predicted"/>
<evidence type="ECO:0000256" key="2">
    <source>
        <dbReference type="ARBA" id="ARBA00022777"/>
    </source>
</evidence>
<keyword evidence="1" id="KW-0808">Transferase</keyword>
<dbReference type="GO" id="GO:0006796">
    <property type="term" value="P:phosphate-containing compound metabolic process"/>
    <property type="evidence" value="ECO:0007669"/>
    <property type="project" value="UniProtKB-ARBA"/>
</dbReference>
<accession>A0A1F6BME1</accession>
<dbReference type="InterPro" id="IPR011611">
    <property type="entry name" value="PfkB_dom"/>
</dbReference>
<dbReference type="EMBL" id="MFKH01000004">
    <property type="protein sequence ID" value="OGG37717.1"/>
    <property type="molecule type" value="Genomic_DNA"/>
</dbReference>
<name>A0A1F6BME1_9BACT</name>
<comment type="caution">
    <text evidence="4">The sequence shown here is derived from an EMBL/GenBank/DDBJ whole genome shotgun (WGS) entry which is preliminary data.</text>
</comment>
<gene>
    <name evidence="4" type="ORF">A2110_01470</name>
</gene>
<dbReference type="SUPFAM" id="SSF53613">
    <property type="entry name" value="Ribokinase-like"/>
    <property type="match status" value="1"/>
</dbReference>
<dbReference type="STRING" id="1798468.A2110_01470"/>